<evidence type="ECO:0000313" key="6">
    <source>
        <dbReference type="EMBL" id="MFC4293579.1"/>
    </source>
</evidence>
<keyword evidence="7" id="KW-1185">Reference proteome</keyword>
<protein>
    <submittedName>
        <fullName evidence="6">ABC transporter substrate-binding protein</fullName>
    </submittedName>
</protein>
<dbReference type="PANTHER" id="PTHR30290:SF10">
    <property type="entry name" value="PERIPLASMIC OLIGOPEPTIDE-BINDING PROTEIN-RELATED"/>
    <property type="match status" value="1"/>
</dbReference>
<gene>
    <name evidence="6" type="ORF">ACFO0A_00750</name>
</gene>
<proteinExistence type="inferred from homology"/>
<evidence type="ECO:0000256" key="4">
    <source>
        <dbReference type="ARBA" id="ARBA00022729"/>
    </source>
</evidence>
<keyword evidence="3" id="KW-0813">Transport</keyword>
<comment type="similarity">
    <text evidence="2">Belongs to the bacterial solute-binding protein 5 family.</text>
</comment>
<accession>A0ABV8RLK9</accession>
<dbReference type="Proteomes" id="UP001595828">
    <property type="component" value="Unassembled WGS sequence"/>
</dbReference>
<dbReference type="PROSITE" id="PS51257">
    <property type="entry name" value="PROKAR_LIPOPROTEIN"/>
    <property type="match status" value="1"/>
</dbReference>
<dbReference type="Gene3D" id="3.90.76.10">
    <property type="entry name" value="Dipeptide-binding Protein, Domain 1"/>
    <property type="match status" value="1"/>
</dbReference>
<dbReference type="Pfam" id="PF00496">
    <property type="entry name" value="SBP_bac_5"/>
    <property type="match status" value="1"/>
</dbReference>
<dbReference type="Gene3D" id="3.10.105.10">
    <property type="entry name" value="Dipeptide-binding Protein, Domain 3"/>
    <property type="match status" value="1"/>
</dbReference>
<keyword evidence="4" id="KW-0732">Signal</keyword>
<dbReference type="RefSeq" id="WP_379537071.1">
    <property type="nucleotide sequence ID" value="NZ_JBHSDR010000003.1"/>
</dbReference>
<evidence type="ECO:0000256" key="3">
    <source>
        <dbReference type="ARBA" id="ARBA00022448"/>
    </source>
</evidence>
<dbReference type="Gene3D" id="3.40.190.10">
    <property type="entry name" value="Periplasmic binding protein-like II"/>
    <property type="match status" value="1"/>
</dbReference>
<dbReference type="InterPro" id="IPR039424">
    <property type="entry name" value="SBP_5"/>
</dbReference>
<dbReference type="InterPro" id="IPR000914">
    <property type="entry name" value="SBP_5_dom"/>
</dbReference>
<dbReference type="PANTHER" id="PTHR30290">
    <property type="entry name" value="PERIPLASMIC BINDING COMPONENT OF ABC TRANSPORTER"/>
    <property type="match status" value="1"/>
</dbReference>
<evidence type="ECO:0000259" key="5">
    <source>
        <dbReference type="Pfam" id="PF00496"/>
    </source>
</evidence>
<sequence>MRSSNRLVPLLALGFAVAVATGCSKRDESLVRIATIGASDALSDLRGPRLNPSAALLRSATTEGLVGFDEEGRVVPALADRWIVTDDGQSYIFRLRNGDWPDGSPITGEAAATALRRALRALRGTPLALDLNQIDEIRAMAGRVVEIRLTSPVPDLLDLLAQPELGLPYKDKGAGPMALERKGSVVQLVPIAPEKRGMQAEEDWKQRVRTLQLRAEPAARAVAAFDDGTVDVVLGGRADTLPLVKTAGLSRGTIRLDPVIGLFGLLFVHDDGFFAEPANREAIAMAIDRAALLDPFNIAGWVPTTRIVSSDVEDDLGTIGERWTGLDVPSRQRIAAQRVSQWTRGGHALAPLRIALPDSPGGAIIFDRLRADLSAIGLSVRKVGEDAPADLRLLDATARYGRATWFLNQLSCAAPRAVCSPEGDARVAEARATADKKGRAALLAEAEAEITAVNGFIPFARPLRWSLVRGDITGFSPDLWGWHPLLPLALAPR</sequence>
<evidence type="ECO:0000313" key="7">
    <source>
        <dbReference type="Proteomes" id="UP001595828"/>
    </source>
</evidence>
<name>A0ABV8RLK9_9SPHN</name>
<organism evidence="6 7">
    <name type="scientific">Novosphingobium tardum</name>
    <dbReference type="NCBI Taxonomy" id="1538021"/>
    <lineage>
        <taxon>Bacteria</taxon>
        <taxon>Pseudomonadati</taxon>
        <taxon>Pseudomonadota</taxon>
        <taxon>Alphaproteobacteria</taxon>
        <taxon>Sphingomonadales</taxon>
        <taxon>Sphingomonadaceae</taxon>
        <taxon>Novosphingobium</taxon>
    </lineage>
</organism>
<comment type="subcellular location">
    <subcellularLocation>
        <location evidence="1">Periplasm</location>
    </subcellularLocation>
</comment>
<dbReference type="SUPFAM" id="SSF53850">
    <property type="entry name" value="Periplasmic binding protein-like II"/>
    <property type="match status" value="1"/>
</dbReference>
<feature type="domain" description="Solute-binding protein family 5" evidence="5">
    <location>
        <begin position="74"/>
        <end position="294"/>
    </location>
</feature>
<dbReference type="EMBL" id="JBHSDR010000003">
    <property type="protein sequence ID" value="MFC4293579.1"/>
    <property type="molecule type" value="Genomic_DNA"/>
</dbReference>
<comment type="caution">
    <text evidence="6">The sequence shown here is derived from an EMBL/GenBank/DDBJ whole genome shotgun (WGS) entry which is preliminary data.</text>
</comment>
<evidence type="ECO:0000256" key="1">
    <source>
        <dbReference type="ARBA" id="ARBA00004418"/>
    </source>
</evidence>
<evidence type="ECO:0000256" key="2">
    <source>
        <dbReference type="ARBA" id="ARBA00005695"/>
    </source>
</evidence>
<reference evidence="7" key="1">
    <citation type="journal article" date="2019" name="Int. J. Syst. Evol. Microbiol.">
        <title>The Global Catalogue of Microorganisms (GCM) 10K type strain sequencing project: providing services to taxonomists for standard genome sequencing and annotation.</title>
        <authorList>
            <consortium name="The Broad Institute Genomics Platform"/>
            <consortium name="The Broad Institute Genome Sequencing Center for Infectious Disease"/>
            <person name="Wu L."/>
            <person name="Ma J."/>
        </authorList>
    </citation>
    <scope>NUCLEOTIDE SEQUENCE [LARGE SCALE GENOMIC DNA]</scope>
    <source>
        <strain evidence="7">CGMCC 1.12989</strain>
    </source>
</reference>